<evidence type="ECO:0000256" key="1">
    <source>
        <dbReference type="SAM" id="SignalP"/>
    </source>
</evidence>
<feature type="chain" id="PRO_5042942568" description="Secreted protein" evidence="1">
    <location>
        <begin position="19"/>
        <end position="86"/>
    </location>
</feature>
<dbReference type="AlphaFoldDB" id="A0AAQ3TD22"/>
<protein>
    <recommendedName>
        <fullName evidence="4">Secreted protein</fullName>
    </recommendedName>
</protein>
<proteinExistence type="predicted"/>
<feature type="non-terminal residue" evidence="2">
    <location>
        <position position="86"/>
    </location>
</feature>
<keyword evidence="1" id="KW-0732">Signal</keyword>
<feature type="signal peptide" evidence="1">
    <location>
        <begin position="1"/>
        <end position="18"/>
    </location>
</feature>
<name>A0AAQ3TD22_PASNO</name>
<reference evidence="2 3" key="1">
    <citation type="submission" date="2024-02" db="EMBL/GenBank/DDBJ databases">
        <title>High-quality chromosome-scale genome assembly of Pensacola bahiagrass (Paspalum notatum Flugge var. saurae).</title>
        <authorList>
            <person name="Vega J.M."/>
            <person name="Podio M."/>
            <person name="Orjuela J."/>
            <person name="Siena L.A."/>
            <person name="Pessino S.C."/>
            <person name="Combes M.C."/>
            <person name="Mariac C."/>
            <person name="Albertini E."/>
            <person name="Pupilli F."/>
            <person name="Ortiz J.P.A."/>
            <person name="Leblanc O."/>
        </authorList>
    </citation>
    <scope>NUCLEOTIDE SEQUENCE [LARGE SCALE GENOMIC DNA]</scope>
    <source>
        <strain evidence="2">R1</strain>
        <tissue evidence="2">Leaf</tissue>
    </source>
</reference>
<gene>
    <name evidence="2" type="ORF">U9M48_019782</name>
</gene>
<evidence type="ECO:0008006" key="4">
    <source>
        <dbReference type="Google" id="ProtNLM"/>
    </source>
</evidence>
<keyword evidence="3" id="KW-1185">Reference proteome</keyword>
<dbReference type="EMBL" id="CP144748">
    <property type="protein sequence ID" value="WVZ71163.1"/>
    <property type="molecule type" value="Genomic_DNA"/>
</dbReference>
<organism evidence="2 3">
    <name type="scientific">Paspalum notatum var. saurae</name>
    <dbReference type="NCBI Taxonomy" id="547442"/>
    <lineage>
        <taxon>Eukaryota</taxon>
        <taxon>Viridiplantae</taxon>
        <taxon>Streptophyta</taxon>
        <taxon>Embryophyta</taxon>
        <taxon>Tracheophyta</taxon>
        <taxon>Spermatophyta</taxon>
        <taxon>Magnoliopsida</taxon>
        <taxon>Liliopsida</taxon>
        <taxon>Poales</taxon>
        <taxon>Poaceae</taxon>
        <taxon>PACMAD clade</taxon>
        <taxon>Panicoideae</taxon>
        <taxon>Andropogonodae</taxon>
        <taxon>Paspaleae</taxon>
        <taxon>Paspalinae</taxon>
        <taxon>Paspalum</taxon>
    </lineage>
</organism>
<accession>A0AAQ3TD22</accession>
<sequence length="86" mass="9494">MAVLEFMTLNVWVGLCVARAAQNKHLSPVGRSAFLARALFYVAVNITIGNGECTLFWSDHRVQGKTNAEIAPNLLKMIPPRILNTI</sequence>
<evidence type="ECO:0000313" key="2">
    <source>
        <dbReference type="EMBL" id="WVZ71163.1"/>
    </source>
</evidence>
<dbReference type="Proteomes" id="UP001341281">
    <property type="component" value="Chromosome 04"/>
</dbReference>
<evidence type="ECO:0000313" key="3">
    <source>
        <dbReference type="Proteomes" id="UP001341281"/>
    </source>
</evidence>